<name>A0A9P6FX55_9FUNG</name>
<evidence type="ECO:0000256" key="1">
    <source>
        <dbReference type="SAM" id="Coils"/>
    </source>
</evidence>
<sequence>MPQHTEIWEACIPAIFIETQKNHPLSSWPLLANNTLPESLAGDVTIVGYTDQQLKLAISHMNIKTHAFIGTRQEQSKRDDQGIPPFYFPAPHISRPEIVFYIKIDAVEQEYKNKVKEAEKRYYVLKKEAEKTAEREKAEIKARRDRAEQEAKDEYSQAKLEATETHVQIVIDIVKNIVLDLKSRHLNQGDTGTLQRAGTMNSTKSSCSKSSSTSSSSSASSSSCSAAGREDQQIKEWVDFAAERLEVHMNKSQARQRLMEEITTGALERQHQAQMDTIRKTRELERQLQELRLQLQQQTQQTQQHPPFYPSTQQMPPPAYAASVGITGADYSTHEDKKF</sequence>
<dbReference type="Proteomes" id="UP000780801">
    <property type="component" value="Unassembled WGS sequence"/>
</dbReference>
<accession>A0A9P6FX55</accession>
<feature type="compositionally biased region" description="Low complexity" evidence="2">
    <location>
        <begin position="202"/>
        <end position="226"/>
    </location>
</feature>
<evidence type="ECO:0000313" key="3">
    <source>
        <dbReference type="EMBL" id="KAF9582305.1"/>
    </source>
</evidence>
<dbReference type="OrthoDB" id="2443555at2759"/>
<evidence type="ECO:0000256" key="2">
    <source>
        <dbReference type="SAM" id="MobiDB-lite"/>
    </source>
</evidence>
<feature type="coiled-coil region" evidence="1">
    <location>
        <begin position="108"/>
        <end position="157"/>
    </location>
</feature>
<gene>
    <name evidence="3" type="ORF">BGW38_000383</name>
</gene>
<reference evidence="3" key="1">
    <citation type="journal article" date="2020" name="Fungal Divers.">
        <title>Resolving the Mortierellaceae phylogeny through synthesis of multi-gene phylogenetics and phylogenomics.</title>
        <authorList>
            <person name="Vandepol N."/>
            <person name="Liber J."/>
            <person name="Desiro A."/>
            <person name="Na H."/>
            <person name="Kennedy M."/>
            <person name="Barry K."/>
            <person name="Grigoriev I.V."/>
            <person name="Miller A.N."/>
            <person name="O'Donnell K."/>
            <person name="Stajich J.E."/>
            <person name="Bonito G."/>
        </authorList>
    </citation>
    <scope>NUCLEOTIDE SEQUENCE</scope>
    <source>
        <strain evidence="3">KOD1015</strain>
    </source>
</reference>
<comment type="caution">
    <text evidence="3">The sequence shown here is derived from an EMBL/GenBank/DDBJ whole genome shotgun (WGS) entry which is preliminary data.</text>
</comment>
<keyword evidence="4" id="KW-1185">Reference proteome</keyword>
<protein>
    <submittedName>
        <fullName evidence="3">Uncharacterized protein</fullName>
    </submittedName>
</protein>
<feature type="compositionally biased region" description="Polar residues" evidence="2">
    <location>
        <begin position="189"/>
        <end position="201"/>
    </location>
</feature>
<dbReference type="EMBL" id="JAABOA010001100">
    <property type="protein sequence ID" value="KAF9582305.1"/>
    <property type="molecule type" value="Genomic_DNA"/>
</dbReference>
<proteinExistence type="predicted"/>
<dbReference type="AlphaFoldDB" id="A0A9P6FX55"/>
<feature type="region of interest" description="Disordered" evidence="2">
    <location>
        <begin position="295"/>
        <end position="339"/>
    </location>
</feature>
<organism evidence="3 4">
    <name type="scientific">Lunasporangiospora selenospora</name>
    <dbReference type="NCBI Taxonomy" id="979761"/>
    <lineage>
        <taxon>Eukaryota</taxon>
        <taxon>Fungi</taxon>
        <taxon>Fungi incertae sedis</taxon>
        <taxon>Mucoromycota</taxon>
        <taxon>Mortierellomycotina</taxon>
        <taxon>Mortierellomycetes</taxon>
        <taxon>Mortierellales</taxon>
        <taxon>Mortierellaceae</taxon>
        <taxon>Lunasporangiospora</taxon>
    </lineage>
</organism>
<feature type="compositionally biased region" description="Low complexity" evidence="2">
    <location>
        <begin position="295"/>
        <end position="304"/>
    </location>
</feature>
<keyword evidence="1" id="KW-0175">Coiled coil</keyword>
<evidence type="ECO:0000313" key="4">
    <source>
        <dbReference type="Proteomes" id="UP000780801"/>
    </source>
</evidence>
<feature type="region of interest" description="Disordered" evidence="2">
    <location>
        <begin position="189"/>
        <end position="228"/>
    </location>
</feature>